<keyword evidence="2" id="KW-0732">Signal</keyword>
<protein>
    <recommendedName>
        <fullName evidence="4">PepSY domain-containing protein</fullName>
    </recommendedName>
</protein>
<name>A0A6S6SF67_9BACT</name>
<proteinExistence type="predicted"/>
<gene>
    <name evidence="3" type="ORF">HELGO_WM3509</name>
</gene>
<dbReference type="EMBL" id="CACVAS010000057">
    <property type="protein sequence ID" value="CAA6808657.1"/>
    <property type="molecule type" value="Genomic_DNA"/>
</dbReference>
<dbReference type="AlphaFoldDB" id="A0A6S6SF67"/>
<evidence type="ECO:0000256" key="2">
    <source>
        <dbReference type="SAM" id="SignalP"/>
    </source>
</evidence>
<dbReference type="InterPro" id="IPR045503">
    <property type="entry name" value="DUF6488"/>
</dbReference>
<evidence type="ECO:0000313" key="3">
    <source>
        <dbReference type="EMBL" id="CAA6808657.1"/>
    </source>
</evidence>
<reference evidence="3" key="1">
    <citation type="submission" date="2020-01" db="EMBL/GenBank/DDBJ databases">
        <authorList>
            <person name="Meier V. D."/>
            <person name="Meier V D."/>
        </authorList>
    </citation>
    <scope>NUCLEOTIDE SEQUENCE</scope>
    <source>
        <strain evidence="3">HLG_WM_MAG_01</strain>
    </source>
</reference>
<organism evidence="3">
    <name type="scientific">uncultured Sulfurovum sp</name>
    <dbReference type="NCBI Taxonomy" id="269237"/>
    <lineage>
        <taxon>Bacteria</taxon>
        <taxon>Pseudomonadati</taxon>
        <taxon>Campylobacterota</taxon>
        <taxon>Epsilonproteobacteria</taxon>
        <taxon>Campylobacterales</taxon>
        <taxon>Sulfurovaceae</taxon>
        <taxon>Sulfurovum</taxon>
        <taxon>environmental samples</taxon>
    </lineage>
</organism>
<evidence type="ECO:0008006" key="4">
    <source>
        <dbReference type="Google" id="ProtNLM"/>
    </source>
</evidence>
<feature type="chain" id="PRO_5027702325" description="PepSY domain-containing protein" evidence="2">
    <location>
        <begin position="23"/>
        <end position="138"/>
    </location>
</feature>
<feature type="region of interest" description="Disordered" evidence="1">
    <location>
        <begin position="25"/>
        <end position="50"/>
    </location>
</feature>
<accession>A0A6S6SF67</accession>
<dbReference type="Pfam" id="PF20098">
    <property type="entry name" value="DUF6488"/>
    <property type="match status" value="1"/>
</dbReference>
<evidence type="ECO:0000256" key="1">
    <source>
        <dbReference type="SAM" id="MobiDB-lite"/>
    </source>
</evidence>
<sequence>MKKFMKITVATLCVMGLTPLNAEEHHDHDHKEHVHSDDKGHTHGPRKEGDSVYLRAMKENIANIEVNAKKEVEKLVLKKKIPASWSSVEVAKTEKTTNNTDDWAVSFKNGKIKDSSKQTLYVFVSAYGKVVGANYTGK</sequence>
<feature type="signal peptide" evidence="2">
    <location>
        <begin position="1"/>
        <end position="22"/>
    </location>
</feature>